<gene>
    <name evidence="1" type="ORF">GTP23_21585</name>
</gene>
<dbReference type="Proteomes" id="UP000444316">
    <property type="component" value="Unassembled WGS sequence"/>
</dbReference>
<evidence type="ECO:0000313" key="2">
    <source>
        <dbReference type="Proteomes" id="UP000444316"/>
    </source>
</evidence>
<keyword evidence="2" id="KW-1185">Reference proteome</keyword>
<reference evidence="1" key="1">
    <citation type="submission" date="2019-12" db="EMBL/GenBank/DDBJ databases">
        <title>Novel species isolated from a subtropical stream in China.</title>
        <authorList>
            <person name="Lu H."/>
        </authorList>
    </citation>
    <scope>NUCLEOTIDE SEQUENCE [LARGE SCALE GENOMIC DNA]</scope>
    <source>
        <strain evidence="1">FT93W</strain>
    </source>
</reference>
<dbReference type="AlphaFoldDB" id="A0A845I749"/>
<comment type="caution">
    <text evidence="1">The sequence shown here is derived from an EMBL/GenBank/DDBJ whole genome shotgun (WGS) entry which is preliminary data.</text>
</comment>
<evidence type="ECO:0000313" key="1">
    <source>
        <dbReference type="EMBL" id="MYN47638.1"/>
    </source>
</evidence>
<protein>
    <submittedName>
        <fullName evidence="1">Uncharacterized protein</fullName>
    </submittedName>
</protein>
<sequence length="749" mass="83173">MREQKTLLKTHQVKDALEGHCEKLGERCGEAAVRLFMGRLMGAIGSPTDDRFTYVHRKAIEEHRQDAYAGESLTSVYIDALRDAMIGFIRKDEAAAAPVLAALLTSDFPSIVRVGIYICDKHFLSFSDVLEKHFDAGWLLKPEFWHEAYWLVKHNYADFPPALRQKFLNLVQELPGDWDEDDPRTAEFKDYHRRDLLSAIAGQGDSAVDAWYQSLTQKFGSAHDHVDFQSFSSGGWVGAATPKTSDEFLTMGSDELRAFMETFKPDRSVFDGPSYRGAADNLQEAVKASEDGFAGKFPLFVNVHPAYQHGLLSGLKDRLSLPMSAFDWPATVQLIQSILAGINPERPVDDQSLGGVFEPTSLWVLTGIADVIKAGFQSSSHPIPATLQDACLAAVLSLLKLSPPHDTSDVKDAVSTMINSRYGKALETSLVAALAMARADKSGEAARQVWTALRPIYSDALDASETGANLEFATFGGLYCVNLHYLDPTWVVDNFNRLFSLKNKAAWVCAAQGFSYQNHLYPWLYKLLRDGGHLYRMIYEDTQKNQVQERAMQFLGLAYLNDELESLDGTGGAPSLMARVINDLNAEALSRLCWFFWTLRAQGPAGADAPKIVSFWKKLDQTIRASGQEHAELLSALNQLAVFLDVLDASTTPLLLNAALHANVKFHAHTLVSELRRLTEANPKAVSAIFDAVTDRFLPDFEQEDVVAIVEGIADRGEVDIARKICNKYNHRGVSFLNPVFERIRNLTA</sequence>
<accession>A0A845I749</accession>
<dbReference type="EMBL" id="WWCL01000007">
    <property type="protein sequence ID" value="MYN47638.1"/>
    <property type="molecule type" value="Genomic_DNA"/>
</dbReference>
<name>A0A845I749_9BURK</name>
<organism evidence="1 2">
    <name type="scientific">Duganella fentianensis</name>
    <dbReference type="NCBI Taxonomy" id="2692177"/>
    <lineage>
        <taxon>Bacteria</taxon>
        <taxon>Pseudomonadati</taxon>
        <taxon>Pseudomonadota</taxon>
        <taxon>Betaproteobacteria</taxon>
        <taxon>Burkholderiales</taxon>
        <taxon>Oxalobacteraceae</taxon>
        <taxon>Telluria group</taxon>
        <taxon>Duganella</taxon>
    </lineage>
</organism>
<dbReference type="RefSeq" id="WP_161037028.1">
    <property type="nucleotide sequence ID" value="NZ_WWCL01000007.1"/>
</dbReference>
<proteinExistence type="predicted"/>